<dbReference type="GO" id="GO:0032259">
    <property type="term" value="P:methylation"/>
    <property type="evidence" value="ECO:0007669"/>
    <property type="project" value="UniProtKB-KW"/>
</dbReference>
<dbReference type="NCBIfam" id="TIGR00537">
    <property type="entry name" value="hemK_rel_arch"/>
    <property type="match status" value="1"/>
</dbReference>
<dbReference type="GO" id="GO:0035657">
    <property type="term" value="C:eRF1 methyltransferase complex"/>
    <property type="evidence" value="ECO:0007669"/>
    <property type="project" value="TreeGrafter"/>
</dbReference>
<evidence type="ECO:0000313" key="6">
    <source>
        <dbReference type="Proteomes" id="UP000006100"/>
    </source>
</evidence>
<dbReference type="Pfam" id="PF05175">
    <property type="entry name" value="MTS"/>
    <property type="match status" value="1"/>
</dbReference>
<dbReference type="PANTHER" id="PTHR45875:SF1">
    <property type="entry name" value="METHYLTRANSFERASE N6AMT1"/>
    <property type="match status" value="1"/>
</dbReference>
<dbReference type="Gene3D" id="3.40.50.150">
    <property type="entry name" value="Vaccinia Virus protein VP39"/>
    <property type="match status" value="1"/>
</dbReference>
<evidence type="ECO:0000256" key="3">
    <source>
        <dbReference type="ARBA" id="ARBA00022691"/>
    </source>
</evidence>
<evidence type="ECO:0000259" key="4">
    <source>
        <dbReference type="Pfam" id="PF05175"/>
    </source>
</evidence>
<dbReference type="CDD" id="cd02440">
    <property type="entry name" value="AdoMet_MTases"/>
    <property type="match status" value="1"/>
</dbReference>
<dbReference type="InterPro" id="IPR004557">
    <property type="entry name" value="PrmC-related"/>
</dbReference>
<reference evidence="5 6" key="1">
    <citation type="journal article" date="2012" name="J. Bacteriol.">
        <title>Draft Genome Sequence of an Ammonia-Oxidizing Archaeon, "Candidatus Nitrosopumilus sediminis" AR2, from Svalbard in the Arctic Circle.</title>
        <authorList>
            <person name="Park S.J."/>
            <person name="Kim J.G."/>
            <person name="Jung M.Y."/>
            <person name="Kim S.J."/>
            <person name="Cha I.T."/>
            <person name="Ghai R."/>
            <person name="Martin-Cuadrado A.B."/>
            <person name="Rodriguez-Valera F."/>
            <person name="Rhee S.K."/>
        </authorList>
    </citation>
    <scope>NUCLEOTIDE SEQUENCE [LARGE SCALE GENOMIC DNA]</scope>
    <source>
        <strain evidence="5 6">AR2</strain>
    </source>
</reference>
<keyword evidence="3" id="KW-0949">S-adenosyl-L-methionine</keyword>
<feature type="domain" description="Methyltransferase small" evidence="4">
    <location>
        <begin position="23"/>
        <end position="154"/>
    </location>
</feature>
<dbReference type="EMBL" id="CP003843">
    <property type="protein sequence ID" value="AFS83295.1"/>
    <property type="molecule type" value="Genomic_DNA"/>
</dbReference>
<evidence type="ECO:0000256" key="2">
    <source>
        <dbReference type="ARBA" id="ARBA00022679"/>
    </source>
</evidence>
<gene>
    <name evidence="5" type="ORF">NSED_07515</name>
</gene>
<proteinExistence type="predicted"/>
<sequence>MKLLILQTKFSKNDEYPPSEDTFFIANNIENERGNYALDVGSGSGYLTKLLSDNFSFVVGTDVNCNVLQHQTSYKTNNLICCNGSDALKIKFDFIVCNLPYLATNEIIDVATDGGSEGFEIPKKIFDSIINNLAESGKFIFVTSSLSNYQKLIDYVERLGLKTRIMAKKKLFFEELILVETTW</sequence>
<keyword evidence="6" id="KW-1185">Reference proteome</keyword>
<accession>K0BE37</accession>
<dbReference type="STRING" id="1229909.NSED_07515"/>
<dbReference type="InterPro" id="IPR029063">
    <property type="entry name" value="SAM-dependent_MTases_sf"/>
</dbReference>
<dbReference type="eggNOG" id="arCOG00109">
    <property type="taxonomic scope" value="Archaea"/>
</dbReference>
<evidence type="ECO:0000313" key="5">
    <source>
        <dbReference type="EMBL" id="AFS83295.1"/>
    </source>
</evidence>
<keyword evidence="2" id="KW-0808">Transferase</keyword>
<evidence type="ECO:0000256" key="1">
    <source>
        <dbReference type="ARBA" id="ARBA00022603"/>
    </source>
</evidence>
<dbReference type="Proteomes" id="UP000006100">
    <property type="component" value="Chromosome"/>
</dbReference>
<keyword evidence="1 5" id="KW-0489">Methyltransferase</keyword>
<dbReference type="InterPro" id="IPR052190">
    <property type="entry name" value="Euk-Arch_PrmC-MTase"/>
</dbReference>
<dbReference type="OrthoDB" id="27149at2157"/>
<dbReference type="AlphaFoldDB" id="K0BE37"/>
<dbReference type="InterPro" id="IPR007848">
    <property type="entry name" value="Small_mtfrase_dom"/>
</dbReference>
<dbReference type="GO" id="GO:0008276">
    <property type="term" value="F:protein methyltransferase activity"/>
    <property type="evidence" value="ECO:0007669"/>
    <property type="project" value="TreeGrafter"/>
</dbReference>
<dbReference type="PATRIC" id="fig|1229909.8.peg.1652"/>
<protein>
    <submittedName>
        <fullName evidence="5">Methylase</fullName>
    </submittedName>
</protein>
<name>K0BE37_9ARCH</name>
<dbReference type="PANTHER" id="PTHR45875">
    <property type="entry name" value="METHYLTRANSFERASE N6AMT1"/>
    <property type="match status" value="1"/>
</dbReference>
<dbReference type="SUPFAM" id="SSF53335">
    <property type="entry name" value="S-adenosyl-L-methionine-dependent methyltransferases"/>
    <property type="match status" value="1"/>
</dbReference>
<dbReference type="HOGENOM" id="CLU_018398_6_2_2"/>
<dbReference type="KEGG" id="nir:NSED_07515"/>
<organism evidence="5 6">
    <name type="scientific">Candidatus Nitrosopumilus sediminis</name>
    <dbReference type="NCBI Taxonomy" id="1229909"/>
    <lineage>
        <taxon>Archaea</taxon>
        <taxon>Nitrososphaerota</taxon>
        <taxon>Nitrososphaeria</taxon>
        <taxon>Nitrosopumilales</taxon>
        <taxon>Nitrosopumilaceae</taxon>
        <taxon>Nitrosopumilus</taxon>
    </lineage>
</organism>
<dbReference type="GO" id="GO:0008757">
    <property type="term" value="F:S-adenosylmethionine-dependent methyltransferase activity"/>
    <property type="evidence" value="ECO:0007669"/>
    <property type="project" value="TreeGrafter"/>
</dbReference>